<organism evidence="1 2">
    <name type="scientific">Phormidesmis priestleyi Ana</name>
    <dbReference type="NCBI Taxonomy" id="1666911"/>
    <lineage>
        <taxon>Bacteria</taxon>
        <taxon>Bacillati</taxon>
        <taxon>Cyanobacteriota</taxon>
        <taxon>Cyanophyceae</taxon>
        <taxon>Leptolyngbyales</taxon>
        <taxon>Leptolyngbyaceae</taxon>
        <taxon>Phormidesmis</taxon>
    </lineage>
</organism>
<protein>
    <recommendedName>
        <fullName evidence="3">DUF1800 domain-containing protein</fullName>
    </recommendedName>
</protein>
<dbReference type="InterPro" id="IPR014917">
    <property type="entry name" value="DUF1800"/>
</dbReference>
<evidence type="ECO:0008006" key="3">
    <source>
        <dbReference type="Google" id="ProtNLM"/>
    </source>
</evidence>
<gene>
    <name evidence="1" type="ORF">HLUCCA11_17655</name>
</gene>
<reference evidence="1 2" key="1">
    <citation type="submission" date="2015-09" db="EMBL/GenBank/DDBJ databases">
        <title>Identification and resolution of microdiversity through metagenomic sequencing of parallel consortia.</title>
        <authorList>
            <person name="Nelson W.C."/>
            <person name="Romine M.F."/>
            <person name="Lindemann S.R."/>
        </authorList>
    </citation>
    <scope>NUCLEOTIDE SEQUENCE [LARGE SCALE GENOMIC DNA]</scope>
    <source>
        <strain evidence="1">Ana</strain>
    </source>
</reference>
<comment type="caution">
    <text evidence="1">The sequence shown here is derived from an EMBL/GenBank/DDBJ whole genome shotgun (WGS) entry which is preliminary data.</text>
</comment>
<dbReference type="STRING" id="1666911.HLUCCA11_17655"/>
<dbReference type="PATRIC" id="fig|1666911.3.peg.1330"/>
<sequence length="468" mass="52700">MDAPQKITHVLNRLSLGIRPGDRAKAEQMGVENYIQHYIQQQLNPSSLPEPNSLLVRLKALPTLTLSAKQLFEQYAVDNQADADTQQAMRQRQAQIFQEAMQARFLRAIESPRQLQEVMVDFWFNHFNVSENKGLTKLWTSNYEQVAIRPHVLGKFRDLLMATAKHPAMLVYLDNWRNTDPNSPQAKGGFRGLNENYARELMELHTLGINGGYSQADVESLTRIFTGWSVITQQQPTADASGFVFVRDRHDPSDKVLLGKKITGGGPDGGLREGEEALALLAQHPATARHISYKLAQYFVADDPPEGLVSQLADRFIATDGDIKAVLLKLFESDAFWREAYYQRKFKTPYQYLLSIARAVGAVSPTEQDLTRIYGFMNQLGMPLYRCQMPNGYAQVEGPWLNPDAMMRRVSLAIATVNHRPPENKPDPPALQATLGNQLSAETRAIVNDAPMHLRSALMMGSPDMMYR</sequence>
<proteinExistence type="predicted"/>
<dbReference type="Pfam" id="PF08811">
    <property type="entry name" value="DUF1800"/>
    <property type="match status" value="1"/>
</dbReference>
<evidence type="ECO:0000313" key="2">
    <source>
        <dbReference type="Proteomes" id="UP000050465"/>
    </source>
</evidence>
<evidence type="ECO:0000313" key="1">
    <source>
        <dbReference type="EMBL" id="KPQ33699.1"/>
    </source>
</evidence>
<dbReference type="Proteomes" id="UP000050465">
    <property type="component" value="Unassembled WGS sequence"/>
</dbReference>
<accession>A0A0P7ZTV5</accession>
<name>A0A0P7ZTV5_9CYAN</name>
<dbReference type="AlphaFoldDB" id="A0A0P7ZTV5"/>
<dbReference type="EMBL" id="LJZR01000028">
    <property type="protein sequence ID" value="KPQ33699.1"/>
    <property type="molecule type" value="Genomic_DNA"/>
</dbReference>